<sequence>MLTIPNPTLPLTADEKAKLRKAKIKIGEVHTLDTEQLIRLLNISDERAKVLKGLAEFQLVPSIGSKLAEKLVYRLNFYELDELKDKNGAELFDKLEQSLGVWTDSCVEDQIRCIVHYANAPGSARQWFDFTKERKEYREKVGYPKDRPKKAWYE</sequence>
<dbReference type="InterPro" id="IPR021725">
    <property type="entry name" value="Cdd1"/>
</dbReference>
<organism evidence="1 2">
    <name type="scientific">Virgibacillus oceani</name>
    <dbReference type="NCBI Taxonomy" id="1479511"/>
    <lineage>
        <taxon>Bacteria</taxon>
        <taxon>Bacillati</taxon>
        <taxon>Bacillota</taxon>
        <taxon>Bacilli</taxon>
        <taxon>Bacillales</taxon>
        <taxon>Bacillaceae</taxon>
        <taxon>Virgibacillus</taxon>
    </lineage>
</organism>
<name>A0A917HA39_9BACI</name>
<proteinExistence type="predicted"/>
<dbReference type="AlphaFoldDB" id="A0A917HA39"/>
<dbReference type="Proteomes" id="UP000622860">
    <property type="component" value="Unassembled WGS sequence"/>
</dbReference>
<keyword evidence="2" id="KW-1185">Reference proteome</keyword>
<dbReference type="Pfam" id="PF11731">
    <property type="entry name" value="Cdd1"/>
    <property type="match status" value="1"/>
</dbReference>
<dbReference type="RefSeq" id="WP_188454819.1">
    <property type="nucleotide sequence ID" value="NZ_BMFR01000004.1"/>
</dbReference>
<evidence type="ECO:0000313" key="1">
    <source>
        <dbReference type="EMBL" id="GGG72199.1"/>
    </source>
</evidence>
<reference evidence="1" key="2">
    <citation type="submission" date="2020-09" db="EMBL/GenBank/DDBJ databases">
        <authorList>
            <person name="Sun Q."/>
            <person name="Zhou Y."/>
        </authorList>
    </citation>
    <scope>NUCLEOTIDE SEQUENCE</scope>
    <source>
        <strain evidence="1">CGMCC 1.12754</strain>
    </source>
</reference>
<comment type="caution">
    <text evidence="1">The sequence shown here is derived from an EMBL/GenBank/DDBJ whole genome shotgun (WGS) entry which is preliminary data.</text>
</comment>
<dbReference type="EMBL" id="BMFR01000004">
    <property type="protein sequence ID" value="GGG72199.1"/>
    <property type="molecule type" value="Genomic_DNA"/>
</dbReference>
<reference evidence="1" key="1">
    <citation type="journal article" date="2014" name="Int. J. Syst. Evol. Microbiol.">
        <title>Complete genome sequence of Corynebacterium casei LMG S-19264T (=DSM 44701T), isolated from a smear-ripened cheese.</title>
        <authorList>
            <consortium name="US DOE Joint Genome Institute (JGI-PGF)"/>
            <person name="Walter F."/>
            <person name="Albersmeier A."/>
            <person name="Kalinowski J."/>
            <person name="Ruckert C."/>
        </authorList>
    </citation>
    <scope>NUCLEOTIDE SEQUENCE</scope>
    <source>
        <strain evidence="1">CGMCC 1.12754</strain>
    </source>
</reference>
<gene>
    <name evidence="1" type="ORF">GCM10011398_15700</name>
</gene>
<evidence type="ECO:0008006" key="3">
    <source>
        <dbReference type="Google" id="ProtNLM"/>
    </source>
</evidence>
<evidence type="ECO:0000313" key="2">
    <source>
        <dbReference type="Proteomes" id="UP000622860"/>
    </source>
</evidence>
<accession>A0A917HA39</accession>
<protein>
    <recommendedName>
        <fullName evidence="3">Pathogenicity locus</fullName>
    </recommendedName>
</protein>